<dbReference type="OrthoDB" id="3065285at2759"/>
<keyword evidence="2" id="KW-1185">Reference proteome</keyword>
<reference evidence="1" key="1">
    <citation type="journal article" date="2019" name="Environ. Microbiol.">
        <title>Fungal ecological strategies reflected in gene transcription - a case study of two litter decomposers.</title>
        <authorList>
            <person name="Barbi F."/>
            <person name="Kohler A."/>
            <person name="Barry K."/>
            <person name="Baskaran P."/>
            <person name="Daum C."/>
            <person name="Fauchery L."/>
            <person name="Ihrmark K."/>
            <person name="Kuo A."/>
            <person name="LaButti K."/>
            <person name="Lipzen A."/>
            <person name="Morin E."/>
            <person name="Grigoriev I.V."/>
            <person name="Henrissat B."/>
            <person name="Lindahl B."/>
            <person name="Martin F."/>
        </authorList>
    </citation>
    <scope>NUCLEOTIDE SEQUENCE</scope>
    <source>
        <strain evidence="1">JB14</strain>
    </source>
</reference>
<proteinExistence type="predicted"/>
<evidence type="ECO:0008006" key="3">
    <source>
        <dbReference type="Google" id="ProtNLM"/>
    </source>
</evidence>
<organism evidence="1 2">
    <name type="scientific">Gymnopus androsaceus JB14</name>
    <dbReference type="NCBI Taxonomy" id="1447944"/>
    <lineage>
        <taxon>Eukaryota</taxon>
        <taxon>Fungi</taxon>
        <taxon>Dikarya</taxon>
        <taxon>Basidiomycota</taxon>
        <taxon>Agaricomycotina</taxon>
        <taxon>Agaricomycetes</taxon>
        <taxon>Agaricomycetidae</taxon>
        <taxon>Agaricales</taxon>
        <taxon>Marasmiineae</taxon>
        <taxon>Omphalotaceae</taxon>
        <taxon>Gymnopus</taxon>
    </lineage>
</organism>
<dbReference type="EMBL" id="ML769396">
    <property type="protein sequence ID" value="KAE9407371.1"/>
    <property type="molecule type" value="Genomic_DNA"/>
</dbReference>
<protein>
    <recommendedName>
        <fullName evidence="3">F-box domain-containing protein</fullName>
    </recommendedName>
</protein>
<feature type="non-terminal residue" evidence="1">
    <location>
        <position position="56"/>
    </location>
</feature>
<feature type="non-terminal residue" evidence="1">
    <location>
        <position position="1"/>
    </location>
</feature>
<accession>A0A6A4I9U7</accession>
<sequence length="56" mass="6501">DASKRSAGAETQIKALESRRESLRNYTIQLHSLFSPFRQVPDEILQRIFDDCCDMN</sequence>
<evidence type="ECO:0000313" key="2">
    <source>
        <dbReference type="Proteomes" id="UP000799118"/>
    </source>
</evidence>
<gene>
    <name evidence="1" type="ORF">BT96DRAFT_799091</name>
</gene>
<dbReference type="AlphaFoldDB" id="A0A6A4I9U7"/>
<evidence type="ECO:0000313" key="1">
    <source>
        <dbReference type="EMBL" id="KAE9407371.1"/>
    </source>
</evidence>
<name>A0A6A4I9U7_9AGAR</name>
<dbReference type="Proteomes" id="UP000799118">
    <property type="component" value="Unassembled WGS sequence"/>
</dbReference>